<keyword evidence="2" id="KW-0812">Transmembrane</keyword>
<reference evidence="7 8" key="1">
    <citation type="submission" date="2015-09" db="EMBL/GenBank/DDBJ databases">
        <authorList>
            <consortium name="Swine Surveillance"/>
        </authorList>
    </citation>
    <scope>NUCLEOTIDE SEQUENCE [LARGE SCALE GENOMIC DNA]</scope>
    <source>
        <strain evidence="7 8">CECT 5294</strain>
    </source>
</reference>
<dbReference type="RefSeq" id="WP_058124532.1">
    <property type="nucleotide sequence ID" value="NZ_CYRX01000033.1"/>
</dbReference>
<keyword evidence="3" id="KW-1133">Transmembrane helix</keyword>
<dbReference type="GO" id="GO:0005886">
    <property type="term" value="C:plasma membrane"/>
    <property type="evidence" value="ECO:0007669"/>
    <property type="project" value="InterPro"/>
</dbReference>
<evidence type="ECO:0000256" key="3">
    <source>
        <dbReference type="ARBA" id="ARBA00022989"/>
    </source>
</evidence>
<dbReference type="STRING" id="266809.PM03_01805"/>
<accession>A0A0P1F2S7</accession>
<feature type="domain" description="Translocation and assembly module TamB C-terminal" evidence="6">
    <location>
        <begin position="789"/>
        <end position="1135"/>
    </location>
</feature>
<dbReference type="InterPro" id="IPR007452">
    <property type="entry name" value="TamB_C"/>
</dbReference>
<organism evidence="7 8">
    <name type="scientific">Thalassobacter stenotrophicus</name>
    <dbReference type="NCBI Taxonomy" id="266809"/>
    <lineage>
        <taxon>Bacteria</taxon>
        <taxon>Pseudomonadati</taxon>
        <taxon>Pseudomonadota</taxon>
        <taxon>Alphaproteobacteria</taxon>
        <taxon>Rhodobacterales</taxon>
        <taxon>Roseobacteraceae</taxon>
        <taxon>Thalassobacter</taxon>
    </lineage>
</organism>
<dbReference type="GO" id="GO:0009306">
    <property type="term" value="P:protein secretion"/>
    <property type="evidence" value="ECO:0007669"/>
    <property type="project" value="InterPro"/>
</dbReference>
<gene>
    <name evidence="7" type="ORF">THS5294_03278</name>
</gene>
<keyword evidence="5" id="KW-0732">Signal</keyword>
<protein>
    <recommendedName>
        <fullName evidence="6">Translocation and assembly module TamB C-terminal domain-containing protein</fullName>
    </recommendedName>
</protein>
<proteinExistence type="predicted"/>
<dbReference type="Pfam" id="PF04357">
    <property type="entry name" value="TamB"/>
    <property type="match status" value="1"/>
</dbReference>
<comment type="subcellular location">
    <subcellularLocation>
        <location evidence="1">Membrane</location>
        <topology evidence="1">Single-pass membrane protein</topology>
    </subcellularLocation>
</comment>
<evidence type="ECO:0000313" key="8">
    <source>
        <dbReference type="Proteomes" id="UP000051298"/>
    </source>
</evidence>
<dbReference type="EMBL" id="CYRX01000033">
    <property type="protein sequence ID" value="CUH61964.1"/>
    <property type="molecule type" value="Genomic_DNA"/>
</dbReference>
<feature type="chain" id="PRO_5006062210" description="Translocation and assembly module TamB C-terminal domain-containing protein" evidence="5">
    <location>
        <begin position="20"/>
        <end position="1135"/>
    </location>
</feature>
<keyword evidence="4" id="KW-0472">Membrane</keyword>
<name>A0A0P1F2S7_9RHOB</name>
<dbReference type="AlphaFoldDB" id="A0A0P1F2S7"/>
<feature type="signal peptide" evidence="5">
    <location>
        <begin position="1"/>
        <end position="19"/>
    </location>
</feature>
<evidence type="ECO:0000256" key="1">
    <source>
        <dbReference type="ARBA" id="ARBA00004167"/>
    </source>
</evidence>
<evidence type="ECO:0000313" key="7">
    <source>
        <dbReference type="EMBL" id="CUH61964.1"/>
    </source>
</evidence>
<dbReference type="PANTHER" id="PTHR36985:SF1">
    <property type="entry name" value="TRANSLOCATION AND ASSEMBLY MODULE SUBUNIT TAMB"/>
    <property type="match status" value="1"/>
</dbReference>
<dbReference type="Proteomes" id="UP000051298">
    <property type="component" value="Unassembled WGS sequence"/>
</dbReference>
<dbReference type="GO" id="GO:0097347">
    <property type="term" value="C:TAM protein secretion complex"/>
    <property type="evidence" value="ECO:0007669"/>
    <property type="project" value="TreeGrafter"/>
</dbReference>
<evidence type="ECO:0000256" key="5">
    <source>
        <dbReference type="SAM" id="SignalP"/>
    </source>
</evidence>
<dbReference type="PANTHER" id="PTHR36985">
    <property type="entry name" value="TRANSLOCATION AND ASSEMBLY MODULE SUBUNIT TAMB"/>
    <property type="match status" value="1"/>
</dbReference>
<evidence type="ECO:0000256" key="2">
    <source>
        <dbReference type="ARBA" id="ARBA00022692"/>
    </source>
</evidence>
<dbReference type="eggNOG" id="COG2911">
    <property type="taxonomic scope" value="Bacteria"/>
</dbReference>
<evidence type="ECO:0000256" key="4">
    <source>
        <dbReference type="ARBA" id="ARBA00023136"/>
    </source>
</evidence>
<sequence length="1135" mass="115390">MRFLLACVVVWGLGLPAFAQQDEDGPGYLAGLLQNALSGAGREVRITGFEGALSSTARMEQMTIADDAGVWLTLTDVTLDWARSALLRGRVEVNTLTAASLNVSRPPQSDPDLPSPEATPFRLPDLPVSIEIGTLEIEDITLGQEVLGQPIALRLEGAASLAGGAGAVRIEAARIDDIAGRFAIEGSLDADGTALVLSLRAEEAAGGLVPTLTGLPGAPSVALGVEGTGSLDDFAADLTLATDGQSRLSGRVGLRTQGPVEAQERVISADIGGDLAPLFAPDYAAFFGDAVALKVSATQMPDGALDLSDLSLQAQRLDLRGTAAIGANGWPEAIDITGQIADAEGGDVLLPLAGTPTRVGRVDLSVQFDAARGDAVTGRFAVTGLDRLDVRVADMSVALDGTLSASAEGVGAFAAGVVAQAAGIAGLDPEIAQALGADVVLSTDVRYASDAPLELRDLVLTAGSSRLAGFVQADNLGANLRADLDLRLTSGELARFAALTGQPLGGAGEVRLAGTVMPVSGAFDLAVGAVTQDLSVGVPQADALLVGRTDLAIAAVRDAAGLRLDAFSLSNPEISAEAAGTLGSQAAELSYEISLRDVAKVAPGVTGVARSAGQARLAGGVWQVDATATGPFDTALTIAGPVTGPMTDIVLSARVPNVAALVPELSGPLNIDARVQRPDTAWIIAASADGLAGLQAQIEGFVDAAGAPDFSITGSLPLALARPFIAPRAVGGTAQFDLGVRGGFGLGDLAGQVSIRDARISDPGLRLVLEDVRTDIALQSGQARVDMAARNRAGGSVAVAGGVGLLGARTLGLDVRLNGFTIADPQLYETSVDGAVAVSGPLETPQISGDLTLGETNIIVPSTGISGLAEIPEITHLGAPEAVQTTRRRAGLIQDAGETGAGGASLGLDVSITAPGRLFVRGRGLDAELGGALRVTGTTGAPVSAGAFELIRGRLDILQKRYVLEEGLIQMQGTLEPYLRFVAATRTSAGGARVIVEGDASAPEVSFVSDPEAPEEEVLAQLLFDRNLSEMSAFQAVQLASAVATLAGRGGVGIIGNLREGLGLDDFDVTTTAQGNTALSAGKYISDNAYTDVTVDSTGNSEVSLNIDLTPNFKARGSVAADGNSALGLFFERDY</sequence>
<evidence type="ECO:0000259" key="6">
    <source>
        <dbReference type="Pfam" id="PF04357"/>
    </source>
</evidence>